<dbReference type="FunFam" id="1.10.630.10:FF:000018">
    <property type="entry name" value="Cytochrome P450 monooxygenase"/>
    <property type="match status" value="1"/>
</dbReference>
<keyword evidence="8" id="KW-1185">Reference proteome</keyword>
<dbReference type="PANTHER" id="PTHR46696">
    <property type="entry name" value="P450, PUTATIVE (EUROFUNG)-RELATED"/>
    <property type="match status" value="1"/>
</dbReference>
<comment type="caution">
    <text evidence="7">The sequence shown here is derived from an EMBL/GenBank/DDBJ whole genome shotgun (WGS) entry which is preliminary data.</text>
</comment>
<evidence type="ECO:0000313" key="7">
    <source>
        <dbReference type="EMBL" id="OIJ28865.1"/>
    </source>
</evidence>
<dbReference type="GO" id="GO:0008395">
    <property type="term" value="F:steroid hydroxylase activity"/>
    <property type="evidence" value="ECO:0007669"/>
    <property type="project" value="TreeGrafter"/>
</dbReference>
<dbReference type="PRINTS" id="PR00359">
    <property type="entry name" value="BP450"/>
</dbReference>
<accession>A0A1J4NEI6</accession>
<dbReference type="OrthoDB" id="502624at2"/>
<gene>
    <name evidence="7" type="ORF">UG56_001155</name>
</gene>
<evidence type="ECO:0000256" key="3">
    <source>
        <dbReference type="ARBA" id="ARBA00022723"/>
    </source>
</evidence>
<dbReference type="Proteomes" id="UP000033772">
    <property type="component" value="Unassembled WGS sequence"/>
</dbReference>
<proteinExistence type="inferred from homology"/>
<comment type="similarity">
    <text evidence="1">Belongs to the cytochrome P450 family.</text>
</comment>
<reference evidence="7" key="1">
    <citation type="submission" date="2016-10" db="EMBL/GenBank/DDBJ databases">
        <title>Draft Genome Sequence of Nocardioides luteus Strain BAFB, an Alkane-Degrading Bacterium Isolated from JP-7 Polluted Soil.</title>
        <authorList>
            <person name="Brown L."/>
            <person name="Ruiz O.N."/>
            <person name="Gunasekera T."/>
        </authorList>
    </citation>
    <scope>NUCLEOTIDE SEQUENCE [LARGE SCALE GENOMIC DNA]</scope>
    <source>
        <strain evidence="7">BAFB</strain>
    </source>
</reference>
<dbReference type="EMBL" id="JZDQ02000001">
    <property type="protein sequence ID" value="OIJ28865.1"/>
    <property type="molecule type" value="Genomic_DNA"/>
</dbReference>
<dbReference type="STRING" id="1844.UG56_001155"/>
<evidence type="ECO:0000313" key="8">
    <source>
        <dbReference type="Proteomes" id="UP000033772"/>
    </source>
</evidence>
<dbReference type="InterPro" id="IPR036396">
    <property type="entry name" value="Cyt_P450_sf"/>
</dbReference>
<name>A0A1J4NEI6_9ACTN</name>
<sequence>MTALPVDFDPTDPVLNEERVPLQEFLELRKTAPVWWVEQSPAARAGFLDTGFWAVTKHEDILAVSKDSENFGTNENGVIIRFAPDMTREQVELQRAMLIHHDAPDHTKLRQIISRGFTPRAINALKERLVERANNIVDDALAKGEGDFVSEVAAELPLQAIAELLGVPQEDRRKLFDWSNQMLAYDDPDYDADPEAASIEILSYAMALAAERKADPKDDIISKLVNAELEGGALGDDEFGFFVILLAVAGNETTRNAITHGMQAFFDHPDQWELWKKERPDTMVDEVIRWATPVTVFQRTALNDVEVGGQLVKKGQRVGIFYASGNHDEDVFDDPDTFDITREHNPHLAFGGHGAHYCIGANLARMEVRIMFDVIADRMPDLKPNGTPRRLRHAWINGIKEMPVTYA</sequence>
<organism evidence="7 8">
    <name type="scientific">Nocardioides luteus</name>
    <dbReference type="NCBI Taxonomy" id="1844"/>
    <lineage>
        <taxon>Bacteria</taxon>
        <taxon>Bacillati</taxon>
        <taxon>Actinomycetota</taxon>
        <taxon>Actinomycetes</taxon>
        <taxon>Propionibacteriales</taxon>
        <taxon>Nocardioidaceae</taxon>
        <taxon>Nocardioides</taxon>
    </lineage>
</organism>
<dbReference type="SUPFAM" id="SSF48264">
    <property type="entry name" value="Cytochrome P450"/>
    <property type="match status" value="1"/>
</dbReference>
<keyword evidence="4" id="KW-0560">Oxidoreductase</keyword>
<keyword evidence="5" id="KW-0408">Iron</keyword>
<evidence type="ECO:0000256" key="1">
    <source>
        <dbReference type="ARBA" id="ARBA00010617"/>
    </source>
</evidence>
<dbReference type="PANTHER" id="PTHR46696:SF4">
    <property type="entry name" value="BIOTIN BIOSYNTHESIS CYTOCHROME P450"/>
    <property type="match status" value="1"/>
</dbReference>
<dbReference type="GO" id="GO:0005506">
    <property type="term" value="F:iron ion binding"/>
    <property type="evidence" value="ECO:0007669"/>
    <property type="project" value="InterPro"/>
</dbReference>
<dbReference type="CDD" id="cd11033">
    <property type="entry name" value="CYP142-like"/>
    <property type="match status" value="1"/>
</dbReference>
<evidence type="ECO:0000256" key="5">
    <source>
        <dbReference type="ARBA" id="ARBA00023004"/>
    </source>
</evidence>
<dbReference type="InterPro" id="IPR002397">
    <property type="entry name" value="Cyt_P450_B"/>
</dbReference>
<dbReference type="Pfam" id="PF00067">
    <property type="entry name" value="p450"/>
    <property type="match status" value="1"/>
</dbReference>
<evidence type="ECO:0000256" key="6">
    <source>
        <dbReference type="ARBA" id="ARBA00023033"/>
    </source>
</evidence>
<keyword evidence="2" id="KW-0349">Heme</keyword>
<dbReference type="InterPro" id="IPR001128">
    <property type="entry name" value="Cyt_P450"/>
</dbReference>
<dbReference type="AlphaFoldDB" id="A0A1J4NEI6"/>
<keyword evidence="6" id="KW-0503">Monooxygenase</keyword>
<dbReference type="GO" id="GO:0006707">
    <property type="term" value="P:cholesterol catabolic process"/>
    <property type="evidence" value="ECO:0007669"/>
    <property type="project" value="TreeGrafter"/>
</dbReference>
<keyword evidence="3" id="KW-0479">Metal-binding</keyword>
<evidence type="ECO:0000256" key="4">
    <source>
        <dbReference type="ARBA" id="ARBA00023002"/>
    </source>
</evidence>
<dbReference type="GO" id="GO:0020037">
    <property type="term" value="F:heme binding"/>
    <property type="evidence" value="ECO:0007669"/>
    <property type="project" value="InterPro"/>
</dbReference>
<dbReference type="Gene3D" id="1.10.630.10">
    <property type="entry name" value="Cytochrome P450"/>
    <property type="match status" value="1"/>
</dbReference>
<protein>
    <submittedName>
        <fullName evidence="7">Steroid C27-monooxygenase</fullName>
    </submittedName>
</protein>
<dbReference type="GO" id="GO:0036199">
    <property type="term" value="F:cholest-4-en-3-one 26-monooxygenase activity"/>
    <property type="evidence" value="ECO:0007669"/>
    <property type="project" value="TreeGrafter"/>
</dbReference>
<dbReference type="RefSeq" id="WP_045549415.1">
    <property type="nucleotide sequence ID" value="NZ_JADOVJ010000001.1"/>
</dbReference>
<evidence type="ECO:0000256" key="2">
    <source>
        <dbReference type="ARBA" id="ARBA00022617"/>
    </source>
</evidence>